<dbReference type="AlphaFoldDB" id="A0A016WM16"/>
<proteinExistence type="predicted"/>
<organism evidence="1 2">
    <name type="scientific">Ancylostoma ceylanicum</name>
    <dbReference type="NCBI Taxonomy" id="53326"/>
    <lineage>
        <taxon>Eukaryota</taxon>
        <taxon>Metazoa</taxon>
        <taxon>Ecdysozoa</taxon>
        <taxon>Nematoda</taxon>
        <taxon>Chromadorea</taxon>
        <taxon>Rhabditida</taxon>
        <taxon>Rhabditina</taxon>
        <taxon>Rhabditomorpha</taxon>
        <taxon>Strongyloidea</taxon>
        <taxon>Ancylostomatidae</taxon>
        <taxon>Ancylostomatinae</taxon>
        <taxon>Ancylostoma</taxon>
    </lineage>
</organism>
<comment type="caution">
    <text evidence="1">The sequence shown here is derived from an EMBL/GenBank/DDBJ whole genome shotgun (WGS) entry which is preliminary data.</text>
</comment>
<dbReference type="Proteomes" id="UP000024635">
    <property type="component" value="Unassembled WGS sequence"/>
</dbReference>
<reference evidence="2" key="1">
    <citation type="journal article" date="2015" name="Nat. Genet.">
        <title>The genome and transcriptome of the zoonotic hookworm Ancylostoma ceylanicum identify infection-specific gene families.</title>
        <authorList>
            <person name="Schwarz E.M."/>
            <person name="Hu Y."/>
            <person name="Antoshechkin I."/>
            <person name="Miller M.M."/>
            <person name="Sternberg P.W."/>
            <person name="Aroian R.V."/>
        </authorList>
    </citation>
    <scope>NUCLEOTIDE SEQUENCE</scope>
    <source>
        <strain evidence="2">HY135</strain>
    </source>
</reference>
<sequence length="83" mass="9336">MNARLFLYVASFPKTVSMKISFCLANFQGNQAQALKMALKRINDRTVEADFLSVGHDPAKVGGQCVCDWSNRTVALPFRTYLY</sequence>
<dbReference type="EMBL" id="JARK01000193">
    <property type="protein sequence ID" value="EYC40869.1"/>
    <property type="molecule type" value="Genomic_DNA"/>
</dbReference>
<evidence type="ECO:0000313" key="2">
    <source>
        <dbReference type="Proteomes" id="UP000024635"/>
    </source>
</evidence>
<evidence type="ECO:0000313" key="1">
    <source>
        <dbReference type="EMBL" id="EYC40869.1"/>
    </source>
</evidence>
<keyword evidence="2" id="KW-1185">Reference proteome</keyword>
<gene>
    <name evidence="1" type="primary">Acey_s0593.g413</name>
    <name evidence="1" type="ORF">Y032_0593g413</name>
</gene>
<accession>A0A016WM16</accession>
<protein>
    <submittedName>
        <fullName evidence="1">Uncharacterized protein</fullName>
    </submittedName>
</protein>
<name>A0A016WM16_9BILA</name>